<dbReference type="Pfam" id="PF02458">
    <property type="entry name" value="Transferase"/>
    <property type="match status" value="1"/>
</dbReference>
<dbReference type="RefSeq" id="XP_040692013.1">
    <property type="nucleotide sequence ID" value="XM_040833593.1"/>
</dbReference>
<proteinExistence type="predicted"/>
<evidence type="ECO:0000313" key="2">
    <source>
        <dbReference type="EMBL" id="OJJ38337.1"/>
    </source>
</evidence>
<dbReference type="InterPro" id="IPR023213">
    <property type="entry name" value="CAT-like_dom_sf"/>
</dbReference>
<dbReference type="AlphaFoldDB" id="A0A1L9RU47"/>
<reference evidence="3" key="1">
    <citation type="journal article" date="2017" name="Genome Biol.">
        <title>Comparative genomics reveals high biological diversity and specific adaptations in the industrially and medically important fungal genus Aspergillus.</title>
        <authorList>
            <person name="de Vries R.P."/>
            <person name="Riley R."/>
            <person name="Wiebenga A."/>
            <person name="Aguilar-Osorio G."/>
            <person name="Amillis S."/>
            <person name="Uchima C.A."/>
            <person name="Anderluh G."/>
            <person name="Asadollahi M."/>
            <person name="Askin M."/>
            <person name="Barry K."/>
            <person name="Battaglia E."/>
            <person name="Bayram O."/>
            <person name="Benocci T."/>
            <person name="Braus-Stromeyer S.A."/>
            <person name="Caldana C."/>
            <person name="Canovas D."/>
            <person name="Cerqueira G.C."/>
            <person name="Chen F."/>
            <person name="Chen W."/>
            <person name="Choi C."/>
            <person name="Clum A."/>
            <person name="Dos Santos R.A."/>
            <person name="Damasio A.R."/>
            <person name="Diallinas G."/>
            <person name="Emri T."/>
            <person name="Fekete E."/>
            <person name="Flipphi M."/>
            <person name="Freyberg S."/>
            <person name="Gallo A."/>
            <person name="Gournas C."/>
            <person name="Habgood R."/>
            <person name="Hainaut M."/>
            <person name="Harispe M.L."/>
            <person name="Henrissat B."/>
            <person name="Hilden K.S."/>
            <person name="Hope R."/>
            <person name="Hossain A."/>
            <person name="Karabika E."/>
            <person name="Karaffa L."/>
            <person name="Karanyi Z."/>
            <person name="Krasevec N."/>
            <person name="Kuo A."/>
            <person name="Kusch H."/>
            <person name="LaButti K."/>
            <person name="Lagendijk E.L."/>
            <person name="Lapidus A."/>
            <person name="Levasseur A."/>
            <person name="Lindquist E."/>
            <person name="Lipzen A."/>
            <person name="Logrieco A.F."/>
            <person name="MacCabe A."/>
            <person name="Maekelae M.R."/>
            <person name="Malavazi I."/>
            <person name="Melin P."/>
            <person name="Meyer V."/>
            <person name="Mielnichuk N."/>
            <person name="Miskei M."/>
            <person name="Molnar A.P."/>
            <person name="Mule G."/>
            <person name="Ngan C.Y."/>
            <person name="Orejas M."/>
            <person name="Orosz E."/>
            <person name="Ouedraogo J.P."/>
            <person name="Overkamp K.M."/>
            <person name="Park H.-S."/>
            <person name="Perrone G."/>
            <person name="Piumi F."/>
            <person name="Punt P.J."/>
            <person name="Ram A.F."/>
            <person name="Ramon A."/>
            <person name="Rauscher S."/>
            <person name="Record E."/>
            <person name="Riano-Pachon D.M."/>
            <person name="Robert V."/>
            <person name="Roehrig J."/>
            <person name="Ruller R."/>
            <person name="Salamov A."/>
            <person name="Salih N.S."/>
            <person name="Samson R.A."/>
            <person name="Sandor E."/>
            <person name="Sanguinetti M."/>
            <person name="Schuetze T."/>
            <person name="Sepcic K."/>
            <person name="Shelest E."/>
            <person name="Sherlock G."/>
            <person name="Sophianopoulou V."/>
            <person name="Squina F.M."/>
            <person name="Sun H."/>
            <person name="Susca A."/>
            <person name="Todd R.B."/>
            <person name="Tsang A."/>
            <person name="Unkles S.E."/>
            <person name="van de Wiele N."/>
            <person name="van Rossen-Uffink D."/>
            <person name="Oliveira J.V."/>
            <person name="Vesth T.C."/>
            <person name="Visser J."/>
            <person name="Yu J.-H."/>
            <person name="Zhou M."/>
            <person name="Andersen M.R."/>
            <person name="Archer D.B."/>
            <person name="Baker S.E."/>
            <person name="Benoit I."/>
            <person name="Brakhage A.A."/>
            <person name="Braus G.H."/>
            <person name="Fischer R."/>
            <person name="Frisvad J.C."/>
            <person name="Goldman G.H."/>
            <person name="Houbraken J."/>
            <person name="Oakley B."/>
            <person name="Pocsi I."/>
            <person name="Scazzocchio C."/>
            <person name="Seiboth B."/>
            <person name="vanKuyk P.A."/>
            <person name="Wortman J."/>
            <person name="Dyer P.S."/>
            <person name="Grigoriev I.V."/>
        </authorList>
    </citation>
    <scope>NUCLEOTIDE SEQUENCE [LARGE SCALE GENOMIC DNA]</scope>
    <source>
        <strain evidence="3">DTO 134E9</strain>
    </source>
</reference>
<evidence type="ECO:0000256" key="1">
    <source>
        <dbReference type="ARBA" id="ARBA00022679"/>
    </source>
</evidence>
<dbReference type="Proteomes" id="UP000184383">
    <property type="component" value="Unassembled WGS sequence"/>
</dbReference>
<dbReference type="InterPro" id="IPR050317">
    <property type="entry name" value="Plant_Fungal_Acyltransferase"/>
</dbReference>
<dbReference type="PANTHER" id="PTHR31642">
    <property type="entry name" value="TRICHOTHECENE 3-O-ACETYLTRANSFERASE"/>
    <property type="match status" value="1"/>
</dbReference>
<keyword evidence="1" id="KW-0808">Transferase</keyword>
<dbReference type="PANTHER" id="PTHR31642:SF310">
    <property type="entry name" value="FATTY ALCOHOL:CAFFEOYL-COA ACYLTRANSFERASE"/>
    <property type="match status" value="1"/>
</dbReference>
<name>A0A1L9RU47_ASPWE</name>
<sequence>MGSIQDERRHYKLSDIDKMAPPMMVKALIAYELLPDTDLDKLTASLKEGVRNAITYFPFMAGNLEIDDTDKPYIVTLPGQRLEPTVHYFSSTEHKSFATLSKESFHPDDLDPTKLLPENPPDQQPLCALQLNIIDGGMILAFAFHHKVGDWSSLDAFLSLVCRGTKAHHHSLDMPVYQPDMNKDAFTGDDDPGVSQQDLVKEFSRFYVTDLQSLLTAYAANAAVPFEMGIYQITESAIQQIKEQCKDILDGVDFVSSYDCISALVWTSVTRARLACHPEKSSKQSILLHPVDLRSRDPHNVTSQEYFGNGVQPAQAGPIDIQFLVADKGVATAASRIRKSINEMILDPKSMKTLATLVRSLSLTQRLGYHFDFNDMDIFMNSWYSGRAENYDIGTGSPCAFRTHRLITGACCLILPNFSRSSTRVYELFIQLQKDEFQLLQRDSEFSRYFKRIV</sequence>
<protein>
    <recommendedName>
        <fullName evidence="4">Condensation domain-containing protein</fullName>
    </recommendedName>
</protein>
<dbReference type="EMBL" id="KV878210">
    <property type="protein sequence ID" value="OJJ38337.1"/>
    <property type="molecule type" value="Genomic_DNA"/>
</dbReference>
<dbReference type="GO" id="GO:0044550">
    <property type="term" value="P:secondary metabolite biosynthetic process"/>
    <property type="evidence" value="ECO:0007669"/>
    <property type="project" value="TreeGrafter"/>
</dbReference>
<dbReference type="GeneID" id="63749441"/>
<accession>A0A1L9RU47</accession>
<keyword evidence="3" id="KW-1185">Reference proteome</keyword>
<dbReference type="VEuPathDB" id="FungiDB:ASPWEDRAFT_319189"/>
<dbReference type="OrthoDB" id="1862401at2759"/>
<dbReference type="STRING" id="1073089.A0A1L9RU47"/>
<gene>
    <name evidence="2" type="ORF">ASPWEDRAFT_319189</name>
</gene>
<dbReference type="Gene3D" id="3.30.559.10">
    <property type="entry name" value="Chloramphenicol acetyltransferase-like domain"/>
    <property type="match status" value="2"/>
</dbReference>
<organism evidence="2 3">
    <name type="scientific">Aspergillus wentii DTO 134E9</name>
    <dbReference type="NCBI Taxonomy" id="1073089"/>
    <lineage>
        <taxon>Eukaryota</taxon>
        <taxon>Fungi</taxon>
        <taxon>Dikarya</taxon>
        <taxon>Ascomycota</taxon>
        <taxon>Pezizomycotina</taxon>
        <taxon>Eurotiomycetes</taxon>
        <taxon>Eurotiomycetidae</taxon>
        <taxon>Eurotiales</taxon>
        <taxon>Aspergillaceae</taxon>
        <taxon>Aspergillus</taxon>
        <taxon>Aspergillus subgen. Cremei</taxon>
    </lineage>
</organism>
<evidence type="ECO:0000313" key="3">
    <source>
        <dbReference type="Proteomes" id="UP000184383"/>
    </source>
</evidence>
<dbReference type="GO" id="GO:0016747">
    <property type="term" value="F:acyltransferase activity, transferring groups other than amino-acyl groups"/>
    <property type="evidence" value="ECO:0007669"/>
    <property type="project" value="TreeGrafter"/>
</dbReference>
<evidence type="ECO:0008006" key="4">
    <source>
        <dbReference type="Google" id="ProtNLM"/>
    </source>
</evidence>